<feature type="transmembrane region" description="Helical" evidence="7">
    <location>
        <begin position="93"/>
        <end position="114"/>
    </location>
</feature>
<comment type="subcellular location">
    <subcellularLocation>
        <location evidence="1">Cell membrane</location>
        <topology evidence="1">Multi-pass membrane protein</topology>
    </subcellularLocation>
</comment>
<reference evidence="8 9" key="1">
    <citation type="journal article" date="2015" name="PeerJ">
        <title>First genomic representation of candidate bacterial phylum KSB3 points to enhanced environmental sensing as a trigger of wastewater bulking.</title>
        <authorList>
            <person name="Sekiguchi Y."/>
            <person name="Ohashi A."/>
            <person name="Parks D.H."/>
            <person name="Yamauchi T."/>
            <person name="Tyson G.W."/>
            <person name="Hugenholtz P."/>
        </authorList>
    </citation>
    <scope>NUCLEOTIDE SEQUENCE [LARGE SCALE GENOMIC DNA]</scope>
</reference>
<dbReference type="GO" id="GO:0005886">
    <property type="term" value="C:plasma membrane"/>
    <property type="evidence" value="ECO:0007669"/>
    <property type="project" value="UniProtKB-SubCell"/>
</dbReference>
<dbReference type="Pfam" id="PF01554">
    <property type="entry name" value="MatE"/>
    <property type="match status" value="2"/>
</dbReference>
<keyword evidence="9" id="KW-1185">Reference proteome</keyword>
<name>A0A081C2P5_VECG1</name>
<feature type="transmembrane region" description="Helical" evidence="7">
    <location>
        <begin position="134"/>
        <end position="155"/>
    </location>
</feature>
<gene>
    <name evidence="8" type="ORF">U27_05825</name>
</gene>
<evidence type="ECO:0000313" key="8">
    <source>
        <dbReference type="EMBL" id="GAK58850.1"/>
    </source>
</evidence>
<evidence type="ECO:0000256" key="5">
    <source>
        <dbReference type="ARBA" id="ARBA00022989"/>
    </source>
</evidence>
<accession>A0A081C2P5</accession>
<keyword evidence="3" id="KW-1003">Cell membrane</keyword>
<evidence type="ECO:0000256" key="3">
    <source>
        <dbReference type="ARBA" id="ARBA00022475"/>
    </source>
</evidence>
<evidence type="ECO:0000256" key="1">
    <source>
        <dbReference type="ARBA" id="ARBA00004651"/>
    </source>
</evidence>
<evidence type="ECO:0000256" key="7">
    <source>
        <dbReference type="SAM" id="Phobius"/>
    </source>
</evidence>
<dbReference type="eggNOG" id="COG0534">
    <property type="taxonomic scope" value="Bacteria"/>
</dbReference>
<dbReference type="Proteomes" id="UP000030661">
    <property type="component" value="Unassembled WGS sequence"/>
</dbReference>
<keyword evidence="6 7" id="KW-0472">Membrane</keyword>
<protein>
    <submittedName>
        <fullName evidence="8">MATE efflux family protein</fullName>
    </submittedName>
</protein>
<feature type="transmembrane region" description="Helical" evidence="7">
    <location>
        <begin position="167"/>
        <end position="190"/>
    </location>
</feature>
<feature type="transmembrane region" description="Helical" evidence="7">
    <location>
        <begin position="394"/>
        <end position="413"/>
    </location>
</feature>
<dbReference type="InterPro" id="IPR048279">
    <property type="entry name" value="MdtK-like"/>
</dbReference>
<keyword evidence="2" id="KW-0813">Transport</keyword>
<proteinExistence type="predicted"/>
<evidence type="ECO:0000256" key="4">
    <source>
        <dbReference type="ARBA" id="ARBA00022692"/>
    </source>
</evidence>
<dbReference type="HOGENOM" id="CLU_012893_5_1_0"/>
<dbReference type="GO" id="GO:0042910">
    <property type="term" value="F:xenobiotic transmembrane transporter activity"/>
    <property type="evidence" value="ECO:0007669"/>
    <property type="project" value="InterPro"/>
</dbReference>
<organism evidence="8 9">
    <name type="scientific">Vecturithrix granuli</name>
    <dbReference type="NCBI Taxonomy" id="1499967"/>
    <lineage>
        <taxon>Bacteria</taxon>
        <taxon>Candidatus Moduliflexota</taxon>
        <taxon>Candidatus Vecturitrichia</taxon>
        <taxon>Candidatus Vecturitrichales</taxon>
        <taxon>Candidatus Vecturitrichaceae</taxon>
        <taxon>Candidatus Vecturithrix</taxon>
    </lineage>
</organism>
<dbReference type="NCBIfam" id="TIGR00797">
    <property type="entry name" value="matE"/>
    <property type="match status" value="1"/>
</dbReference>
<feature type="transmembrane region" description="Helical" evidence="7">
    <location>
        <begin position="58"/>
        <end position="81"/>
    </location>
</feature>
<dbReference type="STRING" id="1499967.U27_05825"/>
<keyword evidence="4 7" id="KW-0812">Transmembrane</keyword>
<dbReference type="InterPro" id="IPR047135">
    <property type="entry name" value="YsiQ"/>
</dbReference>
<evidence type="ECO:0000313" key="9">
    <source>
        <dbReference type="Proteomes" id="UP000030661"/>
    </source>
</evidence>
<dbReference type="PANTHER" id="PTHR42925:SF2">
    <property type="entry name" value="NA+ DRIVEN MULTIDRUG EFFLUX PUMP"/>
    <property type="match status" value="1"/>
</dbReference>
<dbReference type="GO" id="GO:0015297">
    <property type="term" value="F:antiporter activity"/>
    <property type="evidence" value="ECO:0007669"/>
    <property type="project" value="InterPro"/>
</dbReference>
<sequence>MVHAHISEKRQFYQTLVKLAIPVSIQNMISSSLNLVDTIMIGQLGAVEVAAVGLANRLFFVFILVSFAISSGTAIFTAQFWGKKDVQHIGKVMAIALTLIIAVSLIFSFGALVIPDLVMRIFTKDRLVISNGSTYLRVIGWSYLLSAVTMLYAFILRSMEQVKLPMYASTIALGLNTLLNYCLILGHFGFPALGVQGAAIATVIARVIEAAIILVSTYQKRYPAVHLSDFLTIPRVLIKQFFVTTLPVIANEFSWVVGVTTYSIVYGHMGTAEVAAVNIVNPVEQISSGVFFGLASAGSVMIGNQIGAGHEKTAYVYAKRFALSGVIGAIFVGGLIWLNASRITSVFKVTPEIRMFAVNLLFVLSVVLWTRVFNTINVVGVLRGGGDTKFSMYMEIMSIWGVGVPLAFLGGFYWKFPVYWVFALVSLEEVLKMAVGLYRMHSGKWIHNLTHLAGPQKIVCEQ</sequence>
<keyword evidence="5 7" id="KW-1133">Transmembrane helix</keyword>
<feature type="transmembrane region" description="Helical" evidence="7">
    <location>
        <begin position="360"/>
        <end position="382"/>
    </location>
</feature>
<dbReference type="EMBL" id="DF820468">
    <property type="protein sequence ID" value="GAK58850.1"/>
    <property type="molecule type" value="Genomic_DNA"/>
</dbReference>
<dbReference type="InterPro" id="IPR002528">
    <property type="entry name" value="MATE_fam"/>
</dbReference>
<feature type="transmembrane region" description="Helical" evidence="7">
    <location>
        <begin position="321"/>
        <end position="340"/>
    </location>
</feature>
<feature type="transmembrane region" description="Helical" evidence="7">
    <location>
        <begin position="196"/>
        <end position="218"/>
    </location>
</feature>
<evidence type="ECO:0000256" key="2">
    <source>
        <dbReference type="ARBA" id="ARBA00022448"/>
    </source>
</evidence>
<evidence type="ECO:0000256" key="6">
    <source>
        <dbReference type="ARBA" id="ARBA00023136"/>
    </source>
</evidence>
<dbReference type="PANTHER" id="PTHR42925">
    <property type="entry name" value="MULTIDRUG AND TOXIN EFFLUX PROTEIN MATE FAMILY"/>
    <property type="match status" value="1"/>
</dbReference>
<dbReference type="CDD" id="cd13134">
    <property type="entry name" value="MATE_like_8"/>
    <property type="match status" value="1"/>
</dbReference>
<dbReference type="AlphaFoldDB" id="A0A081C2P5"/>
<dbReference type="PIRSF" id="PIRSF006603">
    <property type="entry name" value="DinF"/>
    <property type="match status" value="1"/>
</dbReference>